<dbReference type="InterPro" id="IPR027417">
    <property type="entry name" value="P-loop_NTPase"/>
</dbReference>
<comment type="subcellular location">
    <subcellularLocation>
        <location evidence="1">Golgi apparatus membrane</location>
        <topology evidence="1">Single-pass type II membrane protein</topology>
    </subcellularLocation>
</comment>
<evidence type="ECO:0000256" key="2">
    <source>
        <dbReference type="ARBA" id="ARBA00008124"/>
    </source>
</evidence>
<evidence type="ECO:0000313" key="12">
    <source>
        <dbReference type="RefSeq" id="XP_013382151.1"/>
    </source>
</evidence>
<evidence type="ECO:0000313" key="11">
    <source>
        <dbReference type="Proteomes" id="UP000085678"/>
    </source>
</evidence>
<dbReference type="Pfam" id="PF06990">
    <property type="entry name" value="Gal-3-0_sulfotr"/>
    <property type="match status" value="1"/>
</dbReference>
<comment type="similarity">
    <text evidence="2">Belongs to the galactose-3-O-sulfotransferase family.</text>
</comment>
<evidence type="ECO:0000256" key="4">
    <source>
        <dbReference type="ARBA" id="ARBA00022692"/>
    </source>
</evidence>
<evidence type="ECO:0000256" key="3">
    <source>
        <dbReference type="ARBA" id="ARBA00022679"/>
    </source>
</evidence>
<dbReference type="GO" id="GO:0000139">
    <property type="term" value="C:Golgi membrane"/>
    <property type="evidence" value="ECO:0007669"/>
    <property type="project" value="UniProtKB-SubCell"/>
</dbReference>
<evidence type="ECO:0000256" key="1">
    <source>
        <dbReference type="ARBA" id="ARBA00004323"/>
    </source>
</evidence>
<dbReference type="PANTHER" id="PTHR14647:SF87">
    <property type="entry name" value="PUTATIVE-RELATED"/>
    <property type="match status" value="1"/>
</dbReference>
<keyword evidence="4 10" id="KW-0812">Transmembrane</keyword>
<dbReference type="GeneID" id="106152950"/>
<gene>
    <name evidence="12" type="primary">LOC106152950</name>
</gene>
<keyword evidence="8 10" id="KW-0472">Membrane</keyword>
<keyword evidence="5" id="KW-0735">Signal-anchor</keyword>
<evidence type="ECO:0000256" key="10">
    <source>
        <dbReference type="SAM" id="Phobius"/>
    </source>
</evidence>
<dbReference type="InterPro" id="IPR009729">
    <property type="entry name" value="Gal-3-0_sulfotransfrase"/>
</dbReference>
<dbReference type="KEGG" id="lak:106152950"/>
<dbReference type="PANTHER" id="PTHR14647">
    <property type="entry name" value="GALACTOSE-3-O-SULFOTRANSFERASE"/>
    <property type="match status" value="1"/>
</dbReference>
<evidence type="ECO:0000256" key="7">
    <source>
        <dbReference type="ARBA" id="ARBA00023034"/>
    </source>
</evidence>
<dbReference type="AlphaFoldDB" id="A0A1S3H9K5"/>
<keyword evidence="3" id="KW-0808">Transferase</keyword>
<accession>A0A1S3H9K5</accession>
<reference evidence="12" key="1">
    <citation type="submission" date="2025-08" db="UniProtKB">
        <authorList>
            <consortium name="RefSeq"/>
        </authorList>
    </citation>
    <scope>IDENTIFICATION</scope>
    <source>
        <tissue evidence="12">Gonads</tissue>
    </source>
</reference>
<sequence>MERRLSIQKLVLGVTMAVAVYGIIVTYQLFATYREFYMKHTSAENVNNIAKTVNLIENSQMLNQPQDEGGMPIVNFTDMSFFMQDKQPAQDQSGQSPGLSDALLPNLLQNTGNEGFGSAIDTLAQGEGQGSFQRVDTFGQSVDENKGNVEAKSMLPVEGLEALETLKRPIGIHKVYQCYPKTHVKVTKVHRCASTTVGNIILTFAFLHDLSVATPSVVRSLDQNGDHLFKYDVITQFGYQNDELLRKMMDSDVISVGFIRNPLAQYVSSLHYHRGKIQSQLQSNNFLKEFMTRYQILKTVQQLPPGLKRNNIANEFGFREEDSDNEIAIQEFMERVVNMFDIVILVEYFDESLVLMKRMLCWDFQDIVYESRLTSQYSYDHLIDNELLEMHRNWSSLNYKLYDYFQQRFVQQVQAQGKDFFEEVKMFKKTNEELSTYCKQCSYTLLPHPATKPAFHADATPWSMEMTVTCPFCWIMKNARKVFQG</sequence>
<proteinExistence type="inferred from homology"/>
<keyword evidence="11" id="KW-1185">Reference proteome</keyword>
<protein>
    <submittedName>
        <fullName evidence="12">Galactose-3-O-sulfotransferase 2</fullName>
    </submittedName>
</protein>
<evidence type="ECO:0000256" key="6">
    <source>
        <dbReference type="ARBA" id="ARBA00022989"/>
    </source>
</evidence>
<organism evidence="11 12">
    <name type="scientific">Lingula anatina</name>
    <name type="common">Brachiopod</name>
    <name type="synonym">Lingula unguis</name>
    <dbReference type="NCBI Taxonomy" id="7574"/>
    <lineage>
        <taxon>Eukaryota</taxon>
        <taxon>Metazoa</taxon>
        <taxon>Spiralia</taxon>
        <taxon>Lophotrochozoa</taxon>
        <taxon>Brachiopoda</taxon>
        <taxon>Linguliformea</taxon>
        <taxon>Lingulata</taxon>
        <taxon>Lingulida</taxon>
        <taxon>Linguloidea</taxon>
        <taxon>Lingulidae</taxon>
        <taxon>Lingula</taxon>
    </lineage>
</organism>
<feature type="transmembrane region" description="Helical" evidence="10">
    <location>
        <begin position="12"/>
        <end position="30"/>
    </location>
</feature>
<dbReference type="RefSeq" id="XP_013382151.1">
    <property type="nucleotide sequence ID" value="XM_013526697.1"/>
</dbReference>
<keyword evidence="6 10" id="KW-1133">Transmembrane helix</keyword>
<evidence type="ECO:0000256" key="8">
    <source>
        <dbReference type="ARBA" id="ARBA00023136"/>
    </source>
</evidence>
<evidence type="ECO:0000256" key="5">
    <source>
        <dbReference type="ARBA" id="ARBA00022968"/>
    </source>
</evidence>
<dbReference type="InParanoid" id="A0A1S3H9K5"/>
<dbReference type="OrthoDB" id="514299at2759"/>
<keyword evidence="7" id="KW-0333">Golgi apparatus</keyword>
<dbReference type="GO" id="GO:0001733">
    <property type="term" value="F:galactosylceramide sulfotransferase activity"/>
    <property type="evidence" value="ECO:0007669"/>
    <property type="project" value="InterPro"/>
</dbReference>
<name>A0A1S3H9K5_LINAN</name>
<dbReference type="GO" id="GO:0009247">
    <property type="term" value="P:glycolipid biosynthetic process"/>
    <property type="evidence" value="ECO:0007669"/>
    <property type="project" value="InterPro"/>
</dbReference>
<evidence type="ECO:0000256" key="9">
    <source>
        <dbReference type="ARBA" id="ARBA00023180"/>
    </source>
</evidence>
<keyword evidence="9" id="KW-0325">Glycoprotein</keyword>
<dbReference type="Proteomes" id="UP000085678">
    <property type="component" value="Unplaced"/>
</dbReference>
<dbReference type="Gene3D" id="3.40.50.300">
    <property type="entry name" value="P-loop containing nucleotide triphosphate hydrolases"/>
    <property type="match status" value="1"/>
</dbReference>